<accession>A0A376B252</accession>
<evidence type="ECO:0000256" key="3">
    <source>
        <dbReference type="ARBA" id="ARBA00006958"/>
    </source>
</evidence>
<dbReference type="PANTHER" id="PTHR22930:SF85">
    <property type="entry name" value="GH03217P-RELATED"/>
    <property type="match status" value="1"/>
</dbReference>
<evidence type="ECO:0000256" key="1">
    <source>
        <dbReference type="ARBA" id="ARBA00001968"/>
    </source>
</evidence>
<gene>
    <name evidence="11" type="ORF">SCODWIG_00494</name>
</gene>
<dbReference type="InterPro" id="IPR045249">
    <property type="entry name" value="HARBI1-like"/>
</dbReference>
<reference evidence="12" key="1">
    <citation type="submission" date="2018-06" db="EMBL/GenBank/DDBJ databases">
        <authorList>
            <person name="Guldener U."/>
        </authorList>
    </citation>
    <scope>NUCLEOTIDE SEQUENCE [LARGE SCALE GENOMIC DNA]</scope>
    <source>
        <strain evidence="12">UTAD17</strain>
    </source>
</reference>
<keyword evidence="7" id="KW-0539">Nucleus</keyword>
<dbReference type="EMBL" id="UFAJ01000041">
    <property type="protein sequence ID" value="SSD58733.1"/>
    <property type="molecule type" value="Genomic_DNA"/>
</dbReference>
<dbReference type="InterPro" id="IPR027806">
    <property type="entry name" value="HARBI1_dom"/>
</dbReference>
<keyword evidence="6" id="KW-0378">Hydrolase</keyword>
<evidence type="ECO:0000256" key="8">
    <source>
        <dbReference type="SAM" id="Coils"/>
    </source>
</evidence>
<evidence type="ECO:0000256" key="7">
    <source>
        <dbReference type="ARBA" id="ARBA00023242"/>
    </source>
</evidence>
<dbReference type="GO" id="GO:0004518">
    <property type="term" value="F:nuclease activity"/>
    <property type="evidence" value="ECO:0007669"/>
    <property type="project" value="UniProtKB-KW"/>
</dbReference>
<comment type="cofactor">
    <cofactor evidence="1">
        <name>a divalent metal cation</name>
        <dbReference type="ChEBI" id="CHEBI:60240"/>
    </cofactor>
</comment>
<keyword evidence="12" id="KW-1185">Reference proteome</keyword>
<dbReference type="VEuPathDB" id="FungiDB:SCODWIG_00494"/>
<keyword evidence="4" id="KW-0540">Nuclease</keyword>
<evidence type="ECO:0000256" key="9">
    <source>
        <dbReference type="SAM" id="MobiDB-lite"/>
    </source>
</evidence>
<organism evidence="11 12">
    <name type="scientific">Saccharomycodes ludwigii</name>
    <dbReference type="NCBI Taxonomy" id="36035"/>
    <lineage>
        <taxon>Eukaryota</taxon>
        <taxon>Fungi</taxon>
        <taxon>Dikarya</taxon>
        <taxon>Ascomycota</taxon>
        <taxon>Saccharomycotina</taxon>
        <taxon>Saccharomycetes</taxon>
        <taxon>Saccharomycodales</taxon>
        <taxon>Saccharomycodaceae</taxon>
        <taxon>Saccharomycodes</taxon>
    </lineage>
</organism>
<evidence type="ECO:0000256" key="2">
    <source>
        <dbReference type="ARBA" id="ARBA00004123"/>
    </source>
</evidence>
<dbReference type="GO" id="GO:0046872">
    <property type="term" value="F:metal ion binding"/>
    <property type="evidence" value="ECO:0007669"/>
    <property type="project" value="UniProtKB-KW"/>
</dbReference>
<feature type="region of interest" description="Disordered" evidence="9">
    <location>
        <begin position="412"/>
        <end position="434"/>
    </location>
</feature>
<dbReference type="Pfam" id="PF13359">
    <property type="entry name" value="DDE_Tnp_4"/>
    <property type="match status" value="1"/>
</dbReference>
<feature type="compositionally biased region" description="Polar residues" evidence="9">
    <location>
        <begin position="423"/>
        <end position="434"/>
    </location>
</feature>
<dbReference type="GO" id="GO:0005634">
    <property type="term" value="C:nucleus"/>
    <property type="evidence" value="ECO:0007669"/>
    <property type="project" value="UniProtKB-SubCell"/>
</dbReference>
<evidence type="ECO:0000313" key="12">
    <source>
        <dbReference type="Proteomes" id="UP000262825"/>
    </source>
</evidence>
<evidence type="ECO:0000256" key="5">
    <source>
        <dbReference type="ARBA" id="ARBA00022723"/>
    </source>
</evidence>
<dbReference type="AlphaFoldDB" id="A0A376B252"/>
<dbReference type="Proteomes" id="UP000262825">
    <property type="component" value="Unassembled WGS sequence"/>
</dbReference>
<evidence type="ECO:0000259" key="10">
    <source>
        <dbReference type="Pfam" id="PF13359"/>
    </source>
</evidence>
<evidence type="ECO:0000256" key="4">
    <source>
        <dbReference type="ARBA" id="ARBA00022722"/>
    </source>
</evidence>
<feature type="domain" description="DDE Tnp4" evidence="10">
    <location>
        <begin position="234"/>
        <end position="396"/>
    </location>
</feature>
<protein>
    <recommendedName>
        <fullName evidence="10">DDE Tnp4 domain-containing protein</fullName>
    </recommendedName>
</protein>
<evidence type="ECO:0000313" key="11">
    <source>
        <dbReference type="EMBL" id="SSD58733.1"/>
    </source>
</evidence>
<sequence>MNNSIHRRRVMQILFLWRSIKHLYQNEKELLRLTEVFKKLSKIKELNKLNKHSTVINNIHFLESILWFSIVIDKYLDDYVKDMNKESFPLLSYLLQNPENVLSNSASIPAYVYQENFHYLPQTINWLNDLLEKYLVINGYEPLIFYTYKFIAIYILKITDNQSNKIIARIAQISSSSVKNYFKLMVDFFQYCKCSTEYNNLNINYNIIADFDEFKQQSILNNRIFKLIIASCTDGTLINISRKGIKESEYQYFYSYKKQLQITGFYLTNYNLQFVAYILGFPGNCNDFTLQLYAQFCYPNCLPKKGFVLGDAGFKLDSFILTPYRGVRYHLSDGINFDNIKDRKEAYNYYHSSNRISIERTFGLLKKRSKILSQTNPNFDLKFYTKILDSCLIIQNIDRHFKLLEATNKNSQNNSIDDRVDTENGQEAENTNDIPSHSHLEINQIGNTHGGCFDNSEIFEAKSNIFFVYNELNNRIIAGLNSLLDYNNVEIQQKLINSYFDKDLLFDKFKGIRKLSAEIGNYVRFSISKIFEYNILKNDPEKEWLFLEDDYNLINFNKEEIIQRLDSEIENLKNDVRQILGD</sequence>
<comment type="subcellular location">
    <subcellularLocation>
        <location evidence="2">Nucleus</location>
    </subcellularLocation>
</comment>
<comment type="similarity">
    <text evidence="3">Belongs to the HARBI1 family.</text>
</comment>
<name>A0A376B252_9ASCO</name>
<proteinExistence type="inferred from homology"/>
<keyword evidence="5" id="KW-0479">Metal-binding</keyword>
<dbReference type="PANTHER" id="PTHR22930">
    <property type="match status" value="1"/>
</dbReference>
<feature type="coiled-coil region" evidence="8">
    <location>
        <begin position="555"/>
        <end position="582"/>
    </location>
</feature>
<keyword evidence="8" id="KW-0175">Coiled coil</keyword>
<dbReference type="GO" id="GO:0016787">
    <property type="term" value="F:hydrolase activity"/>
    <property type="evidence" value="ECO:0007669"/>
    <property type="project" value="UniProtKB-KW"/>
</dbReference>
<evidence type="ECO:0000256" key="6">
    <source>
        <dbReference type="ARBA" id="ARBA00022801"/>
    </source>
</evidence>